<evidence type="ECO:0000256" key="5">
    <source>
        <dbReference type="ARBA" id="ARBA00023136"/>
    </source>
</evidence>
<keyword evidence="2" id="KW-1003">Cell membrane</keyword>
<dbReference type="GO" id="GO:0005886">
    <property type="term" value="C:plasma membrane"/>
    <property type="evidence" value="ECO:0007669"/>
    <property type="project" value="UniProtKB-SubCell"/>
</dbReference>
<dbReference type="InterPro" id="IPR050445">
    <property type="entry name" value="Bact_polysacc_biosynth/exp"/>
</dbReference>
<evidence type="ECO:0000256" key="2">
    <source>
        <dbReference type="ARBA" id="ARBA00022475"/>
    </source>
</evidence>
<dbReference type="GO" id="GO:0004713">
    <property type="term" value="F:protein tyrosine kinase activity"/>
    <property type="evidence" value="ECO:0007669"/>
    <property type="project" value="TreeGrafter"/>
</dbReference>
<evidence type="ECO:0000256" key="6">
    <source>
        <dbReference type="SAM" id="Coils"/>
    </source>
</evidence>
<dbReference type="EMBL" id="DF820470">
    <property type="protein sequence ID" value="GAK59796.1"/>
    <property type="molecule type" value="Genomic_DNA"/>
</dbReference>
<keyword evidence="5 7" id="KW-0472">Membrane</keyword>
<dbReference type="STRING" id="1499967.U27_06781"/>
<dbReference type="Pfam" id="PF13807">
    <property type="entry name" value="GNVR"/>
    <property type="match status" value="1"/>
</dbReference>
<dbReference type="Pfam" id="PF02706">
    <property type="entry name" value="Wzz"/>
    <property type="match status" value="1"/>
</dbReference>
<keyword evidence="4 7" id="KW-1133">Transmembrane helix</keyword>
<dbReference type="eggNOG" id="COG3206">
    <property type="taxonomic scope" value="Bacteria"/>
</dbReference>
<name>A0A081C5E1_VECG1</name>
<dbReference type="AlphaFoldDB" id="A0A081C5E1"/>
<dbReference type="InterPro" id="IPR003856">
    <property type="entry name" value="LPS_length_determ_N"/>
</dbReference>
<dbReference type="Proteomes" id="UP000030661">
    <property type="component" value="Unassembled WGS sequence"/>
</dbReference>
<feature type="transmembrane region" description="Helical" evidence="7">
    <location>
        <begin position="20"/>
        <end position="38"/>
    </location>
</feature>
<feature type="domain" description="Polysaccharide chain length determinant N-terminal" evidence="8">
    <location>
        <begin position="5"/>
        <end position="102"/>
    </location>
</feature>
<keyword evidence="6" id="KW-0175">Coiled coil</keyword>
<evidence type="ECO:0000256" key="3">
    <source>
        <dbReference type="ARBA" id="ARBA00022692"/>
    </source>
</evidence>
<proteinExistence type="predicted"/>
<feature type="domain" description="Tyrosine-protein kinase G-rich" evidence="9">
    <location>
        <begin position="356"/>
        <end position="429"/>
    </location>
</feature>
<dbReference type="HOGENOM" id="CLU_009912_5_2_0"/>
<protein>
    <submittedName>
        <fullName evidence="10">Lipopolysaccharide biosynthesis protein</fullName>
    </submittedName>
</protein>
<sequence length="486" mass="55401">MKQKEIHLFDYFLVLRRRRWILFSTFILVVVSATIGAYRKPDPEPLFQATATLVVKPDRPALVNIRGAQPFYQEYFDEGVDQRTQLEILKSRVILERLVNELGFLQPESSAKDEERILAEVRQAINVYQMPGTYLVNIVAQQKTPDMAIKLANTMAEVYIEYNLQTKLSSARKTLVWLNEQIVDLRGKVQDAYTALSDYQSKNDILSLEMAPEVQAAKLAELTNLYDRAQQERIEAETRLTELRKIQQQGLNFGTDIAGTLEDPVIGNLRAELSSAEIERSSLLQSYKDKHPTIKQVDLKIETLRQNLAKEIGTLFKKLETNVSVLKAREASLANSLNAFKREAMEINEKRVEYSKLKSEVTSTEELYNLLFRQLKETSITGDLVEKNTMRILESARAALNITAPMRREQIVVFGVIIGFVLGIGFAFLFEYFDKTVKTPEDVEYFLELPVLGTIPKIDKADKKLYGKSSSSLSSKKKYYALEGGK</sequence>
<evidence type="ECO:0000256" key="7">
    <source>
        <dbReference type="SAM" id="Phobius"/>
    </source>
</evidence>
<feature type="transmembrane region" description="Helical" evidence="7">
    <location>
        <begin position="411"/>
        <end position="430"/>
    </location>
</feature>
<evidence type="ECO:0000259" key="8">
    <source>
        <dbReference type="Pfam" id="PF02706"/>
    </source>
</evidence>
<accession>A0A081C5E1</accession>
<dbReference type="PANTHER" id="PTHR32309:SF13">
    <property type="entry name" value="FERRIC ENTEROBACTIN TRANSPORT PROTEIN FEPE"/>
    <property type="match status" value="1"/>
</dbReference>
<keyword evidence="11" id="KW-1185">Reference proteome</keyword>
<comment type="subcellular location">
    <subcellularLocation>
        <location evidence="1">Cell membrane</location>
        <topology evidence="1">Multi-pass membrane protein</topology>
    </subcellularLocation>
</comment>
<reference evidence="10" key="1">
    <citation type="journal article" date="2015" name="PeerJ">
        <title>First genomic representation of candidate bacterial phylum KSB3 points to enhanced environmental sensing as a trigger of wastewater bulking.</title>
        <authorList>
            <person name="Sekiguchi Y."/>
            <person name="Ohashi A."/>
            <person name="Parks D.H."/>
            <person name="Yamauchi T."/>
            <person name="Tyson G.W."/>
            <person name="Hugenholtz P."/>
        </authorList>
    </citation>
    <scope>NUCLEOTIDE SEQUENCE [LARGE SCALE GENOMIC DNA]</scope>
</reference>
<organism evidence="10">
    <name type="scientific">Vecturithrix granuli</name>
    <dbReference type="NCBI Taxonomy" id="1499967"/>
    <lineage>
        <taxon>Bacteria</taxon>
        <taxon>Candidatus Moduliflexota</taxon>
        <taxon>Candidatus Vecturitrichia</taxon>
        <taxon>Candidatus Vecturitrichales</taxon>
        <taxon>Candidatus Vecturitrichaceae</taxon>
        <taxon>Candidatus Vecturithrix</taxon>
    </lineage>
</organism>
<evidence type="ECO:0000256" key="4">
    <source>
        <dbReference type="ARBA" id="ARBA00022989"/>
    </source>
</evidence>
<evidence type="ECO:0000256" key="1">
    <source>
        <dbReference type="ARBA" id="ARBA00004651"/>
    </source>
</evidence>
<evidence type="ECO:0000313" key="11">
    <source>
        <dbReference type="Proteomes" id="UP000030661"/>
    </source>
</evidence>
<gene>
    <name evidence="10" type="ORF">U27_06781</name>
</gene>
<dbReference type="InterPro" id="IPR032807">
    <property type="entry name" value="GNVR"/>
</dbReference>
<keyword evidence="3 7" id="KW-0812">Transmembrane</keyword>
<feature type="coiled-coil region" evidence="6">
    <location>
        <begin position="219"/>
        <end position="246"/>
    </location>
</feature>
<dbReference type="PANTHER" id="PTHR32309">
    <property type="entry name" value="TYROSINE-PROTEIN KINASE"/>
    <property type="match status" value="1"/>
</dbReference>
<evidence type="ECO:0000259" key="9">
    <source>
        <dbReference type="Pfam" id="PF13807"/>
    </source>
</evidence>
<evidence type="ECO:0000313" key="10">
    <source>
        <dbReference type="EMBL" id="GAK59796.1"/>
    </source>
</evidence>